<evidence type="ECO:0000256" key="3">
    <source>
        <dbReference type="ARBA" id="ARBA00066752"/>
    </source>
</evidence>
<dbReference type="OrthoDB" id="5242836at2"/>
<name>D0LKB5_HALO1</name>
<dbReference type="EC" id="7.3.2.7" evidence="3"/>
<evidence type="ECO:0000256" key="1">
    <source>
        <dbReference type="ARBA" id="ARBA00011040"/>
    </source>
</evidence>
<comment type="catalytic activity">
    <reaction evidence="2">
        <text>arsenite(in) + ATP + H2O = arsenite(out) + ADP + phosphate + H(+)</text>
        <dbReference type="Rhea" id="RHEA:11348"/>
        <dbReference type="ChEBI" id="CHEBI:15377"/>
        <dbReference type="ChEBI" id="CHEBI:15378"/>
        <dbReference type="ChEBI" id="CHEBI:29242"/>
        <dbReference type="ChEBI" id="CHEBI:30616"/>
        <dbReference type="ChEBI" id="CHEBI:43474"/>
        <dbReference type="ChEBI" id="CHEBI:456216"/>
        <dbReference type="EC" id="7.3.2.7"/>
    </reaction>
</comment>
<dbReference type="SUPFAM" id="SSF52540">
    <property type="entry name" value="P-loop containing nucleoside triphosphate hydrolases"/>
    <property type="match status" value="1"/>
</dbReference>
<dbReference type="GO" id="GO:0005524">
    <property type="term" value="F:ATP binding"/>
    <property type="evidence" value="ECO:0007669"/>
    <property type="project" value="InterPro"/>
</dbReference>
<evidence type="ECO:0000256" key="2">
    <source>
        <dbReference type="ARBA" id="ARBA00052296"/>
    </source>
</evidence>
<dbReference type="InterPro" id="IPR016300">
    <property type="entry name" value="ATPase_ArsA/GET3"/>
</dbReference>
<evidence type="ECO:0000259" key="4">
    <source>
        <dbReference type="Pfam" id="PF02374"/>
    </source>
</evidence>
<dbReference type="KEGG" id="hoh:Hoch_0510"/>
<sequence length="355" mass="39114">MPPWPDDVLSFCYKGPAFMASLLDSRIILIVGKGGVGRSTVAAAVAAATARRGRNTLLLESNANDRFGPFFGKPAVGTEIVRLAPQLHAVNSNPAAALEEYGMMVLRFRRVYKMVFENRVTRYFLRAIPGLDDYSILGKAWYHTTETERGRPKWDTVVFDMPASGHSLSMLRLPKVILDTVPEGPLTRDARTMRDLFLDPAKSSILLVTLAEEMPVNEARELTSALRDELGMRVSHLLVNQVYPERFAEDSAAAQVQSALASEAGLAPRDLGAPGPGADEARIAGVDEGAQSDLAALVAHSELARGRRRLNERYLEELARTLEVPQSELPLLFVPTLGRDQIDLLSKQLERQLER</sequence>
<dbReference type="CDD" id="cd02035">
    <property type="entry name" value="ArsA"/>
    <property type="match status" value="1"/>
</dbReference>
<dbReference type="Pfam" id="PF02374">
    <property type="entry name" value="ArsA_ATPase"/>
    <property type="match status" value="2"/>
</dbReference>
<feature type="domain" description="ArsA/GET3 Anion-transporting ATPase-like" evidence="4">
    <location>
        <begin position="26"/>
        <end position="177"/>
    </location>
</feature>
<dbReference type="Proteomes" id="UP000001880">
    <property type="component" value="Chromosome"/>
</dbReference>
<dbReference type="STRING" id="502025.Hoch_0510"/>
<accession>D0LKB5</accession>
<proteinExistence type="inferred from homology"/>
<dbReference type="PANTHER" id="PTHR10803:SF3">
    <property type="entry name" value="ATPASE GET3"/>
    <property type="match status" value="1"/>
</dbReference>
<dbReference type="InterPro" id="IPR025723">
    <property type="entry name" value="ArsA/GET3_ATPase-like"/>
</dbReference>
<evidence type="ECO:0000313" key="6">
    <source>
        <dbReference type="Proteomes" id="UP000001880"/>
    </source>
</evidence>
<dbReference type="eggNOG" id="COG0003">
    <property type="taxonomic scope" value="Bacteria"/>
</dbReference>
<gene>
    <name evidence="5" type="ordered locus">Hoch_0510</name>
</gene>
<reference evidence="5 6" key="1">
    <citation type="journal article" date="2010" name="Stand. Genomic Sci.">
        <title>Complete genome sequence of Haliangium ochraceum type strain (SMP-2).</title>
        <authorList>
            <consortium name="US DOE Joint Genome Institute (JGI-PGF)"/>
            <person name="Ivanova N."/>
            <person name="Daum C."/>
            <person name="Lang E."/>
            <person name="Abt B."/>
            <person name="Kopitz M."/>
            <person name="Saunders E."/>
            <person name="Lapidus A."/>
            <person name="Lucas S."/>
            <person name="Glavina Del Rio T."/>
            <person name="Nolan M."/>
            <person name="Tice H."/>
            <person name="Copeland A."/>
            <person name="Cheng J.F."/>
            <person name="Chen F."/>
            <person name="Bruce D."/>
            <person name="Goodwin L."/>
            <person name="Pitluck S."/>
            <person name="Mavromatis K."/>
            <person name="Pati A."/>
            <person name="Mikhailova N."/>
            <person name="Chen A."/>
            <person name="Palaniappan K."/>
            <person name="Land M."/>
            <person name="Hauser L."/>
            <person name="Chang Y.J."/>
            <person name="Jeffries C.D."/>
            <person name="Detter J.C."/>
            <person name="Brettin T."/>
            <person name="Rohde M."/>
            <person name="Goker M."/>
            <person name="Bristow J."/>
            <person name="Markowitz V."/>
            <person name="Eisen J.A."/>
            <person name="Hugenholtz P."/>
            <person name="Kyrpides N.C."/>
            <person name="Klenk H.P."/>
        </authorList>
    </citation>
    <scope>NUCLEOTIDE SEQUENCE [LARGE SCALE GENOMIC DNA]</scope>
    <source>
        <strain evidence="6">DSM 14365 / CIP 107738 / JCM 11303 / AJ 13395 / SMP-2</strain>
    </source>
</reference>
<dbReference type="GO" id="GO:0016887">
    <property type="term" value="F:ATP hydrolysis activity"/>
    <property type="evidence" value="ECO:0007669"/>
    <property type="project" value="InterPro"/>
</dbReference>
<dbReference type="AlphaFoldDB" id="D0LKB5"/>
<dbReference type="EMBL" id="CP001804">
    <property type="protein sequence ID" value="ACY13149.1"/>
    <property type="molecule type" value="Genomic_DNA"/>
</dbReference>
<keyword evidence="6" id="KW-1185">Reference proteome</keyword>
<evidence type="ECO:0000313" key="5">
    <source>
        <dbReference type="EMBL" id="ACY13149.1"/>
    </source>
</evidence>
<dbReference type="InterPro" id="IPR027417">
    <property type="entry name" value="P-loop_NTPase"/>
</dbReference>
<dbReference type="Gene3D" id="3.40.50.300">
    <property type="entry name" value="P-loop containing nucleotide triphosphate hydrolases"/>
    <property type="match status" value="1"/>
</dbReference>
<protein>
    <recommendedName>
        <fullName evidence="3">arsenite-transporting ATPase</fullName>
        <ecNumber evidence="3">7.3.2.7</ecNumber>
    </recommendedName>
</protein>
<dbReference type="PANTHER" id="PTHR10803">
    <property type="entry name" value="ARSENICAL PUMP-DRIVING ATPASE ARSENITE-TRANSLOCATING ATPASE"/>
    <property type="match status" value="1"/>
</dbReference>
<dbReference type="HOGENOM" id="CLU_058953_1_0_7"/>
<dbReference type="GO" id="GO:0015446">
    <property type="term" value="F:ATPase-coupled arsenite transmembrane transporter activity"/>
    <property type="evidence" value="ECO:0007669"/>
    <property type="project" value="UniProtKB-EC"/>
</dbReference>
<feature type="domain" description="ArsA/GET3 Anion-transporting ATPase-like" evidence="4">
    <location>
        <begin position="190"/>
        <end position="251"/>
    </location>
</feature>
<organism evidence="5 6">
    <name type="scientific">Haliangium ochraceum (strain DSM 14365 / JCM 11303 / SMP-2)</name>
    <dbReference type="NCBI Taxonomy" id="502025"/>
    <lineage>
        <taxon>Bacteria</taxon>
        <taxon>Pseudomonadati</taxon>
        <taxon>Myxococcota</taxon>
        <taxon>Polyangia</taxon>
        <taxon>Haliangiales</taxon>
        <taxon>Kofleriaceae</taxon>
        <taxon>Haliangium</taxon>
    </lineage>
</organism>
<comment type="similarity">
    <text evidence="1">Belongs to the arsA ATPase family.</text>
</comment>